<dbReference type="EMBL" id="OU466859">
    <property type="protein sequence ID" value="CAH2052354.1"/>
    <property type="molecule type" value="Genomic_DNA"/>
</dbReference>
<keyword evidence="2" id="KW-1185">Reference proteome</keyword>
<evidence type="ECO:0000313" key="2">
    <source>
        <dbReference type="Proteomes" id="UP000836841"/>
    </source>
</evidence>
<gene>
    <name evidence="1" type="ORF">TAV2_LOCUS10653</name>
</gene>
<sequence>FLKMVATSPLLSVELLKYLSQDRNDYPCPMGLHPSLNVVGYCSLPRHSCNRHLCVRTPLSGRERKDFSEQPPRFQTQESTFPYEHSVHVSVRGKRFAAVHCCAYTQGYPSPKATRDHLPLVFGRRGLLHKNAGTQAPEEGSPTNVRCKVPHLIKIILAYSPKKKRADPIEDESKGFLQGHFCPPPFSRNRTWTLPLIQLPASKQLAFLYKKWKCG</sequence>
<organism evidence="1 2">
    <name type="scientific">Thlaspi arvense</name>
    <name type="common">Field penny-cress</name>
    <dbReference type="NCBI Taxonomy" id="13288"/>
    <lineage>
        <taxon>Eukaryota</taxon>
        <taxon>Viridiplantae</taxon>
        <taxon>Streptophyta</taxon>
        <taxon>Embryophyta</taxon>
        <taxon>Tracheophyta</taxon>
        <taxon>Spermatophyta</taxon>
        <taxon>Magnoliopsida</taxon>
        <taxon>eudicotyledons</taxon>
        <taxon>Gunneridae</taxon>
        <taxon>Pentapetalae</taxon>
        <taxon>rosids</taxon>
        <taxon>malvids</taxon>
        <taxon>Brassicales</taxon>
        <taxon>Brassicaceae</taxon>
        <taxon>Thlaspideae</taxon>
        <taxon>Thlaspi</taxon>
    </lineage>
</organism>
<dbReference type="AlphaFoldDB" id="A0AAU9RW04"/>
<dbReference type="Proteomes" id="UP000836841">
    <property type="component" value="Chromosome 3"/>
</dbReference>
<accession>A0AAU9RW04</accession>
<name>A0AAU9RW04_THLAR</name>
<evidence type="ECO:0000313" key="1">
    <source>
        <dbReference type="EMBL" id="CAH2052354.1"/>
    </source>
</evidence>
<reference evidence="1 2" key="1">
    <citation type="submission" date="2022-03" db="EMBL/GenBank/DDBJ databases">
        <authorList>
            <person name="Nunn A."/>
            <person name="Chopra R."/>
            <person name="Nunn A."/>
            <person name="Contreras Garrido A."/>
        </authorList>
    </citation>
    <scope>NUCLEOTIDE SEQUENCE [LARGE SCALE GENOMIC DNA]</scope>
</reference>
<proteinExistence type="predicted"/>
<protein>
    <submittedName>
        <fullName evidence="1">Uncharacterized protein</fullName>
    </submittedName>
</protein>
<feature type="non-terminal residue" evidence="1">
    <location>
        <position position="1"/>
    </location>
</feature>